<dbReference type="STRING" id="1409788.NC99_07940"/>
<dbReference type="SMART" id="SM00987">
    <property type="entry name" value="UreE_C"/>
    <property type="match status" value="1"/>
</dbReference>
<dbReference type="InterPro" id="IPR036895">
    <property type="entry name" value="Uracil-DNA_glycosylase-like_sf"/>
</dbReference>
<dbReference type="PANTHER" id="PTHR42160:SF1">
    <property type="entry name" value="URACIL-DNA GLYCOSYLASE SUPERFAMILY PROTEIN"/>
    <property type="match status" value="1"/>
</dbReference>
<dbReference type="InterPro" id="IPR047124">
    <property type="entry name" value="HI_0220.2"/>
</dbReference>
<dbReference type="Gene3D" id="3.40.470.10">
    <property type="entry name" value="Uracil-DNA glycosylase-like domain"/>
    <property type="match status" value="1"/>
</dbReference>
<dbReference type="Proteomes" id="UP000036958">
    <property type="component" value="Unassembled WGS sequence"/>
</dbReference>
<name>A0A0L8VDY6_9BACT</name>
<evidence type="ECO:0000313" key="3">
    <source>
        <dbReference type="Proteomes" id="UP000036958"/>
    </source>
</evidence>
<dbReference type="Pfam" id="PF03167">
    <property type="entry name" value="UDG"/>
    <property type="match status" value="1"/>
</dbReference>
<reference evidence="3" key="1">
    <citation type="submission" date="2015-07" db="EMBL/GenBank/DDBJ databases">
        <title>Genome sequencing of Sunxiuqinia dokdonensis strain SK.</title>
        <authorList>
            <person name="Ahn S."/>
            <person name="Kim B.-C."/>
        </authorList>
    </citation>
    <scope>NUCLEOTIDE SEQUENCE [LARGE SCALE GENOMIC DNA]</scope>
    <source>
        <strain evidence="3">SK</strain>
    </source>
</reference>
<feature type="domain" description="Uracil-DNA glycosylase-like" evidence="1">
    <location>
        <begin position="48"/>
        <end position="205"/>
    </location>
</feature>
<dbReference type="AlphaFoldDB" id="A0A0L8VDY6"/>
<evidence type="ECO:0000259" key="1">
    <source>
        <dbReference type="SMART" id="SM00986"/>
    </source>
</evidence>
<sequence>MTNSFVTSTNKNRTVQKSEIEQLMKQLLQKIAACRVCSEFLPLGPRPIVTASPKSKIMIVGQAPGLAVHQSGIPWDDQSGDRLREWLQVDKQTFYDPDQIALIPMGFCYPGKGESGDLPPRKECAPLWHQQLMEHMPEIRLTILIGQYAQRYYLGKRTGRTLTETVRHFKAYQPEYFVLPHPSPRNNIWQAKNKWFGQSVLPSLQSTVKDILQQADF</sequence>
<gene>
    <name evidence="2" type="ORF">NC99_07940</name>
</gene>
<protein>
    <submittedName>
        <fullName evidence="2">Uracil-DNA glycosylase</fullName>
    </submittedName>
</protein>
<dbReference type="SMART" id="SM00986">
    <property type="entry name" value="UDG"/>
    <property type="match status" value="1"/>
</dbReference>
<organism evidence="2 3">
    <name type="scientific">Sunxiuqinia dokdonensis</name>
    <dbReference type="NCBI Taxonomy" id="1409788"/>
    <lineage>
        <taxon>Bacteria</taxon>
        <taxon>Pseudomonadati</taxon>
        <taxon>Bacteroidota</taxon>
        <taxon>Bacteroidia</taxon>
        <taxon>Marinilabiliales</taxon>
        <taxon>Prolixibacteraceae</taxon>
        <taxon>Sunxiuqinia</taxon>
    </lineage>
</organism>
<dbReference type="PANTHER" id="PTHR42160">
    <property type="entry name" value="URACIL-DNA GLYCOSYLASE SUPERFAMILY PROTEIN"/>
    <property type="match status" value="1"/>
</dbReference>
<proteinExistence type="predicted"/>
<dbReference type="EMBL" id="LGIA01000029">
    <property type="protein sequence ID" value="KOH46402.1"/>
    <property type="molecule type" value="Genomic_DNA"/>
</dbReference>
<comment type="caution">
    <text evidence="2">The sequence shown here is derived from an EMBL/GenBank/DDBJ whole genome shotgun (WGS) entry which is preliminary data.</text>
</comment>
<dbReference type="InterPro" id="IPR005122">
    <property type="entry name" value="Uracil-DNA_glycosylase-like"/>
</dbReference>
<dbReference type="SUPFAM" id="SSF52141">
    <property type="entry name" value="Uracil-DNA glycosylase-like"/>
    <property type="match status" value="1"/>
</dbReference>
<accession>A0A0L8VDY6</accession>
<keyword evidence="3" id="KW-1185">Reference proteome</keyword>
<dbReference type="CDD" id="cd10033">
    <property type="entry name" value="UDG_like"/>
    <property type="match status" value="1"/>
</dbReference>
<evidence type="ECO:0000313" key="2">
    <source>
        <dbReference type="EMBL" id="KOH46402.1"/>
    </source>
</evidence>
<dbReference type="PATRIC" id="fig|1409788.3.peg.810"/>